<dbReference type="EMBL" id="MN739138">
    <property type="protein sequence ID" value="QHS90453.1"/>
    <property type="molecule type" value="Genomic_DNA"/>
</dbReference>
<dbReference type="AlphaFoldDB" id="A0A6C0BGF9"/>
<dbReference type="PROSITE" id="PS50089">
    <property type="entry name" value="ZF_RING_2"/>
    <property type="match status" value="1"/>
</dbReference>
<dbReference type="InterPro" id="IPR013083">
    <property type="entry name" value="Znf_RING/FYVE/PHD"/>
</dbReference>
<feature type="domain" description="RING-type" evidence="1">
    <location>
        <begin position="199"/>
        <end position="245"/>
    </location>
</feature>
<dbReference type="PROSITE" id="PS00028">
    <property type="entry name" value="ZINC_FINGER_C2H2_1"/>
    <property type="match status" value="1"/>
</dbReference>
<dbReference type="InterPro" id="IPR013087">
    <property type="entry name" value="Znf_C2H2_type"/>
</dbReference>
<sequence length="248" mass="28312">MNYFINILNPIPDLFGIIEQAQSRIIQCRSIIQETIRNYETIGIYICTYCSEIIEGSEQGSEHGLEHGSAAAAAAAQEVNNYVSVQDVENHVLDHFYLPAVHMVNEYNVDDDEREDDREQDVLEDQDNPIDNPDISCPVCNRHFTSPVLLGEHFTRFHNDYDALNSLDNKGTTEYTFIGFDKLLENGMLKDTDEILKMCPICCSTYEDSSMKPYVLTCCKAISCDQCLKQHIESKNGKLECMFCRKEH</sequence>
<dbReference type="InterPro" id="IPR001841">
    <property type="entry name" value="Znf_RING"/>
</dbReference>
<evidence type="ECO:0000259" key="1">
    <source>
        <dbReference type="PROSITE" id="PS50089"/>
    </source>
</evidence>
<dbReference type="Gene3D" id="3.30.40.10">
    <property type="entry name" value="Zinc/RING finger domain, C3HC4 (zinc finger)"/>
    <property type="match status" value="1"/>
</dbReference>
<protein>
    <recommendedName>
        <fullName evidence="1">RING-type domain-containing protein</fullName>
    </recommendedName>
</protein>
<organism evidence="2">
    <name type="scientific">viral metagenome</name>
    <dbReference type="NCBI Taxonomy" id="1070528"/>
    <lineage>
        <taxon>unclassified sequences</taxon>
        <taxon>metagenomes</taxon>
        <taxon>organismal metagenomes</taxon>
    </lineage>
</organism>
<proteinExistence type="predicted"/>
<reference evidence="2" key="1">
    <citation type="journal article" date="2020" name="Nature">
        <title>Giant virus diversity and host interactions through global metagenomics.</title>
        <authorList>
            <person name="Schulz F."/>
            <person name="Roux S."/>
            <person name="Paez-Espino D."/>
            <person name="Jungbluth S."/>
            <person name="Walsh D.A."/>
            <person name="Denef V.J."/>
            <person name="McMahon K.D."/>
            <person name="Konstantinidis K.T."/>
            <person name="Eloe-Fadrosh E.A."/>
            <person name="Kyrpides N.C."/>
            <person name="Woyke T."/>
        </authorList>
    </citation>
    <scope>NUCLEOTIDE SEQUENCE</scope>
    <source>
        <strain evidence="2">GVMAG-M-3300010160-60</strain>
    </source>
</reference>
<evidence type="ECO:0000313" key="2">
    <source>
        <dbReference type="EMBL" id="QHS90453.1"/>
    </source>
</evidence>
<name>A0A6C0BGF9_9ZZZZ</name>
<accession>A0A6C0BGF9</accession>